<dbReference type="OrthoDB" id="5307922at2759"/>
<name>A0A087H2A8_ARAAL</name>
<dbReference type="Pfam" id="PF03088">
    <property type="entry name" value="Str_synth"/>
    <property type="match status" value="1"/>
</dbReference>
<keyword evidence="7" id="KW-1185">Reference proteome</keyword>
<dbReference type="EMBL" id="CM002872">
    <property type="protein sequence ID" value="KFK36260.1"/>
    <property type="molecule type" value="Genomic_DNA"/>
</dbReference>
<evidence type="ECO:0000256" key="3">
    <source>
        <dbReference type="ARBA" id="ARBA00022554"/>
    </source>
</evidence>
<keyword evidence="4" id="KW-0325">Glycoprotein</keyword>
<dbReference type="GO" id="GO:0005773">
    <property type="term" value="C:vacuole"/>
    <property type="evidence" value="ECO:0007669"/>
    <property type="project" value="UniProtKB-SubCell"/>
</dbReference>
<protein>
    <recommendedName>
        <fullName evidence="5">Strictosidine synthase conserved region domain-containing protein</fullName>
    </recommendedName>
</protein>
<comment type="similarity">
    <text evidence="2">Belongs to the strictosidine synthase family.</text>
</comment>
<dbReference type="InterPro" id="IPR018119">
    <property type="entry name" value="Strictosidine_synth_cons-reg"/>
</dbReference>
<dbReference type="PANTHER" id="PTHR10426">
    <property type="entry name" value="STRICTOSIDINE SYNTHASE-RELATED"/>
    <property type="match status" value="1"/>
</dbReference>
<evidence type="ECO:0000256" key="4">
    <source>
        <dbReference type="ARBA" id="ARBA00023180"/>
    </source>
</evidence>
<evidence type="ECO:0000313" key="6">
    <source>
        <dbReference type="EMBL" id="KFK36260.1"/>
    </source>
</evidence>
<evidence type="ECO:0000313" key="7">
    <source>
        <dbReference type="Proteomes" id="UP000029120"/>
    </source>
</evidence>
<gene>
    <name evidence="6" type="ordered locus">AALP_Aa4g099000</name>
</gene>
<proteinExistence type="inferred from homology"/>
<comment type="subcellular location">
    <subcellularLocation>
        <location evidence="1">Vacuole</location>
    </subcellularLocation>
</comment>
<dbReference type="Gramene" id="KFK36260">
    <property type="protein sequence ID" value="KFK36260"/>
    <property type="gene ID" value="AALP_AA4G099000"/>
</dbReference>
<dbReference type="GO" id="GO:0012505">
    <property type="term" value="C:endomembrane system"/>
    <property type="evidence" value="ECO:0007669"/>
    <property type="project" value="TreeGrafter"/>
</dbReference>
<evidence type="ECO:0000256" key="1">
    <source>
        <dbReference type="ARBA" id="ARBA00004116"/>
    </source>
</evidence>
<dbReference type="eggNOG" id="KOG1520">
    <property type="taxonomic scope" value="Eukaryota"/>
</dbReference>
<dbReference type="GO" id="GO:0016787">
    <property type="term" value="F:hydrolase activity"/>
    <property type="evidence" value="ECO:0007669"/>
    <property type="project" value="TreeGrafter"/>
</dbReference>
<evidence type="ECO:0000259" key="5">
    <source>
        <dbReference type="Pfam" id="PF03088"/>
    </source>
</evidence>
<accession>A0A087H2A8</accession>
<dbReference type="InterPro" id="IPR011042">
    <property type="entry name" value="6-blade_b-propeller_TolB-like"/>
</dbReference>
<dbReference type="PANTHER" id="PTHR10426:SF131">
    <property type="entry name" value="STRICTOSIDINE SYNTHASE CONSERVED REGION DOMAIN-CONTAINING PROTEIN"/>
    <property type="match status" value="1"/>
</dbReference>
<reference evidence="7" key="1">
    <citation type="journal article" date="2015" name="Nat. Plants">
        <title>Genome expansion of Arabis alpina linked with retrotransposition and reduced symmetric DNA methylation.</title>
        <authorList>
            <person name="Willing E.M."/>
            <person name="Rawat V."/>
            <person name="Mandakova T."/>
            <person name="Maumus F."/>
            <person name="James G.V."/>
            <person name="Nordstroem K.J."/>
            <person name="Becker C."/>
            <person name="Warthmann N."/>
            <person name="Chica C."/>
            <person name="Szarzynska B."/>
            <person name="Zytnicki M."/>
            <person name="Albani M.C."/>
            <person name="Kiefer C."/>
            <person name="Bergonzi S."/>
            <person name="Castaings L."/>
            <person name="Mateos J.L."/>
            <person name="Berns M.C."/>
            <person name="Bujdoso N."/>
            <person name="Piofczyk T."/>
            <person name="de Lorenzo L."/>
            <person name="Barrero-Sicilia C."/>
            <person name="Mateos I."/>
            <person name="Piednoel M."/>
            <person name="Hagmann J."/>
            <person name="Chen-Min-Tao R."/>
            <person name="Iglesias-Fernandez R."/>
            <person name="Schuster S.C."/>
            <person name="Alonso-Blanco C."/>
            <person name="Roudier F."/>
            <person name="Carbonero P."/>
            <person name="Paz-Ares J."/>
            <person name="Davis S.J."/>
            <person name="Pecinka A."/>
            <person name="Quesneville H."/>
            <person name="Colot V."/>
            <person name="Lysak M.A."/>
            <person name="Weigel D."/>
            <person name="Coupland G."/>
            <person name="Schneeberger K."/>
        </authorList>
    </citation>
    <scope>NUCLEOTIDE SEQUENCE [LARGE SCALE GENOMIC DNA]</scope>
    <source>
        <strain evidence="7">cv. Pajares</strain>
    </source>
</reference>
<dbReference type="AlphaFoldDB" id="A0A087H2A8"/>
<feature type="domain" description="Strictosidine synthase conserved region" evidence="5">
    <location>
        <begin position="61"/>
        <end position="108"/>
    </location>
</feature>
<organism evidence="6 7">
    <name type="scientific">Arabis alpina</name>
    <name type="common">Alpine rock-cress</name>
    <dbReference type="NCBI Taxonomy" id="50452"/>
    <lineage>
        <taxon>Eukaryota</taxon>
        <taxon>Viridiplantae</taxon>
        <taxon>Streptophyta</taxon>
        <taxon>Embryophyta</taxon>
        <taxon>Tracheophyta</taxon>
        <taxon>Spermatophyta</taxon>
        <taxon>Magnoliopsida</taxon>
        <taxon>eudicotyledons</taxon>
        <taxon>Gunneridae</taxon>
        <taxon>Pentapetalae</taxon>
        <taxon>rosids</taxon>
        <taxon>malvids</taxon>
        <taxon>Brassicales</taxon>
        <taxon>Brassicaceae</taxon>
        <taxon>Arabideae</taxon>
        <taxon>Arabis</taxon>
    </lineage>
</organism>
<keyword evidence="3" id="KW-0926">Vacuole</keyword>
<sequence>MFFPFSQKIRFDSIQAVIDLSRLSCSVKVKSLLDDAKSGTPTNVSFKSCASINVCCLAWNFLQLVFSRDNSGRVLKYDPIAKKAVILVSNVQFPNGVSISKDDSFFCYAMEMLEDE</sequence>
<dbReference type="Gene3D" id="2.120.10.30">
    <property type="entry name" value="TolB, C-terminal domain"/>
    <property type="match status" value="1"/>
</dbReference>
<dbReference type="SUPFAM" id="SSF63829">
    <property type="entry name" value="Calcium-dependent phosphotriesterase"/>
    <property type="match status" value="1"/>
</dbReference>
<dbReference type="Proteomes" id="UP000029120">
    <property type="component" value="Chromosome 4"/>
</dbReference>
<evidence type="ECO:0000256" key="2">
    <source>
        <dbReference type="ARBA" id="ARBA00009191"/>
    </source>
</evidence>